<protein>
    <submittedName>
        <fullName evidence="3">Uncharacterized protein</fullName>
    </submittedName>
</protein>
<keyword evidence="2" id="KW-0472">Membrane</keyword>
<evidence type="ECO:0000313" key="3">
    <source>
        <dbReference type="EMBL" id="KZV97035.1"/>
    </source>
</evidence>
<dbReference type="AlphaFoldDB" id="A0A165KXB5"/>
<keyword evidence="2" id="KW-0812">Transmembrane</keyword>
<gene>
    <name evidence="3" type="ORF">EXIGLDRAFT_814591</name>
</gene>
<dbReference type="EMBL" id="KV425935">
    <property type="protein sequence ID" value="KZV97035.1"/>
    <property type="molecule type" value="Genomic_DNA"/>
</dbReference>
<evidence type="ECO:0000256" key="1">
    <source>
        <dbReference type="SAM" id="MobiDB-lite"/>
    </source>
</evidence>
<keyword evidence="2" id="KW-1133">Transmembrane helix</keyword>
<name>A0A165KXB5_EXIGL</name>
<dbReference type="InParanoid" id="A0A165KXB5"/>
<evidence type="ECO:0000313" key="4">
    <source>
        <dbReference type="Proteomes" id="UP000077266"/>
    </source>
</evidence>
<organism evidence="3 4">
    <name type="scientific">Exidia glandulosa HHB12029</name>
    <dbReference type="NCBI Taxonomy" id="1314781"/>
    <lineage>
        <taxon>Eukaryota</taxon>
        <taxon>Fungi</taxon>
        <taxon>Dikarya</taxon>
        <taxon>Basidiomycota</taxon>
        <taxon>Agaricomycotina</taxon>
        <taxon>Agaricomycetes</taxon>
        <taxon>Auriculariales</taxon>
        <taxon>Exidiaceae</taxon>
        <taxon>Exidia</taxon>
    </lineage>
</organism>
<feature type="transmembrane region" description="Helical" evidence="2">
    <location>
        <begin position="195"/>
        <end position="217"/>
    </location>
</feature>
<proteinExistence type="predicted"/>
<reference evidence="3 4" key="1">
    <citation type="journal article" date="2016" name="Mol. Biol. Evol.">
        <title>Comparative Genomics of Early-Diverging Mushroom-Forming Fungi Provides Insights into the Origins of Lignocellulose Decay Capabilities.</title>
        <authorList>
            <person name="Nagy L.G."/>
            <person name="Riley R."/>
            <person name="Tritt A."/>
            <person name="Adam C."/>
            <person name="Daum C."/>
            <person name="Floudas D."/>
            <person name="Sun H."/>
            <person name="Yadav J.S."/>
            <person name="Pangilinan J."/>
            <person name="Larsson K.H."/>
            <person name="Matsuura K."/>
            <person name="Barry K."/>
            <person name="Labutti K."/>
            <person name="Kuo R."/>
            <person name="Ohm R.A."/>
            <person name="Bhattacharya S.S."/>
            <person name="Shirouzu T."/>
            <person name="Yoshinaga Y."/>
            <person name="Martin F.M."/>
            <person name="Grigoriev I.V."/>
            <person name="Hibbett D.S."/>
        </authorList>
    </citation>
    <scope>NUCLEOTIDE SEQUENCE [LARGE SCALE GENOMIC DNA]</scope>
    <source>
        <strain evidence="3 4">HHB12029</strain>
    </source>
</reference>
<dbReference type="Proteomes" id="UP000077266">
    <property type="component" value="Unassembled WGS sequence"/>
</dbReference>
<feature type="region of interest" description="Disordered" evidence="1">
    <location>
        <begin position="352"/>
        <end position="373"/>
    </location>
</feature>
<evidence type="ECO:0000256" key="2">
    <source>
        <dbReference type="SAM" id="Phobius"/>
    </source>
</evidence>
<accession>A0A165KXB5</accession>
<sequence>MARFSEKTSAIQPWVTEPGTIRQGRWLEPKILTPRGKIEDTLRGGSQSCVSPPGVDNLFLSSSSNGSVYTTTAHLIFNGTLGEGLRPFLAADEKKGYGVVIYGARSSAMQSAEPWNISRWTLDGEASLYPSSDERDARAACDVVLARFDQLDPHIQHTLDIELFVDPANLPGAYSQMFIYNATVTEALAESKAIIALYVLCPIFAFILLGTILRDLFLRRRRLRSIHPVSKLPDGHISAYRSQESDSPLPHTLNIALPTKEGRFYIDMKVEDGLVPYTLSPSGESEPSRPKLPREREHRVFFADDAAAAAQGAAEPENPPPAADSGLVELGAAVTRAGFSVAALLASLSRVNHNADADSEAVPPTYDGSLAEP</sequence>
<keyword evidence="4" id="KW-1185">Reference proteome</keyword>